<dbReference type="Pfam" id="PF26639">
    <property type="entry name" value="Het-6_barrel"/>
    <property type="match status" value="1"/>
</dbReference>
<dbReference type="Proteomes" id="UP000813427">
    <property type="component" value="Unassembled WGS sequence"/>
</dbReference>
<proteinExistence type="predicted"/>
<protein>
    <submittedName>
        <fullName evidence="1">Uncharacterized protein</fullName>
    </submittedName>
</protein>
<name>A0A8K0RMU3_9HYPO</name>
<evidence type="ECO:0000313" key="1">
    <source>
        <dbReference type="EMBL" id="KAH7236205.1"/>
    </source>
</evidence>
<reference evidence="1" key="1">
    <citation type="journal article" date="2021" name="Nat. Commun.">
        <title>Genetic determinants of endophytism in the Arabidopsis root mycobiome.</title>
        <authorList>
            <person name="Mesny F."/>
            <person name="Miyauchi S."/>
            <person name="Thiergart T."/>
            <person name="Pickel B."/>
            <person name="Atanasova L."/>
            <person name="Karlsson M."/>
            <person name="Huettel B."/>
            <person name="Barry K.W."/>
            <person name="Haridas S."/>
            <person name="Chen C."/>
            <person name="Bauer D."/>
            <person name="Andreopoulos W."/>
            <person name="Pangilinan J."/>
            <person name="LaButti K."/>
            <person name="Riley R."/>
            <person name="Lipzen A."/>
            <person name="Clum A."/>
            <person name="Drula E."/>
            <person name="Henrissat B."/>
            <person name="Kohler A."/>
            <person name="Grigoriev I.V."/>
            <person name="Martin F.M."/>
            <person name="Hacquard S."/>
        </authorList>
    </citation>
    <scope>NUCLEOTIDE SEQUENCE</scope>
    <source>
        <strain evidence="1">MPI-SDFR-AT-0068</strain>
    </source>
</reference>
<organism evidence="1 2">
    <name type="scientific">Fusarium tricinctum</name>
    <dbReference type="NCBI Taxonomy" id="61284"/>
    <lineage>
        <taxon>Eukaryota</taxon>
        <taxon>Fungi</taxon>
        <taxon>Dikarya</taxon>
        <taxon>Ascomycota</taxon>
        <taxon>Pezizomycotina</taxon>
        <taxon>Sordariomycetes</taxon>
        <taxon>Hypocreomycetidae</taxon>
        <taxon>Hypocreales</taxon>
        <taxon>Nectriaceae</taxon>
        <taxon>Fusarium</taxon>
        <taxon>Fusarium tricinctum species complex</taxon>
    </lineage>
</organism>
<dbReference type="OrthoDB" id="3553147at2759"/>
<dbReference type="AlphaFoldDB" id="A0A8K0RMU3"/>
<sequence length="94" mass="10582">MWASKRRFAVTEQGMMALVPSSAMPGDAIVVVAGSKVPLVFRESPHAGGKYHMALGEAFVDDLMDGRFVRGHVKDYKRMEKGYNRPLFKYFLQT</sequence>
<gene>
    <name evidence="1" type="ORF">BKA59DRAFT_486527</name>
</gene>
<dbReference type="EMBL" id="JAGPXF010000007">
    <property type="protein sequence ID" value="KAH7236205.1"/>
    <property type="molecule type" value="Genomic_DNA"/>
</dbReference>
<keyword evidence="2" id="KW-1185">Reference proteome</keyword>
<accession>A0A8K0RMU3</accession>
<evidence type="ECO:0000313" key="2">
    <source>
        <dbReference type="Proteomes" id="UP000813427"/>
    </source>
</evidence>
<comment type="caution">
    <text evidence="1">The sequence shown here is derived from an EMBL/GenBank/DDBJ whole genome shotgun (WGS) entry which is preliminary data.</text>
</comment>